<evidence type="ECO:0000256" key="2">
    <source>
        <dbReference type="ARBA" id="ARBA00022676"/>
    </source>
</evidence>
<name>A0A067RQ78_ZOONE</name>
<evidence type="ECO:0000313" key="7">
    <source>
        <dbReference type="Proteomes" id="UP000027135"/>
    </source>
</evidence>
<evidence type="ECO:0000256" key="1">
    <source>
        <dbReference type="ARBA" id="ARBA00009995"/>
    </source>
</evidence>
<dbReference type="Gene3D" id="3.40.50.2000">
    <property type="entry name" value="Glycogen Phosphorylase B"/>
    <property type="match status" value="4"/>
</dbReference>
<dbReference type="FunFam" id="3.40.50.2000:FF:000050">
    <property type="entry name" value="UDP-glucuronosyltransferase"/>
    <property type="match status" value="3"/>
</dbReference>
<dbReference type="GO" id="GO:0008194">
    <property type="term" value="F:UDP-glycosyltransferase activity"/>
    <property type="evidence" value="ECO:0007669"/>
    <property type="project" value="InterPro"/>
</dbReference>
<sequence length="1316" mass="151052">QSTSIFLKAFLIWRSSQETCDLMLQEEEINKLIHATNLHFDLLIIEAFFNECFLGFVHKFKAPLIHLCTFGGTHWIGDWVGNPNPYSYVPDTFLEYSDKMNFWERAVNTIVGTGWRLGRHYYYLPGQDSIMRKHFNDSAMPSVNEIEYSTSLVLLNHHFSISYPRPLMPNMVQVGGMHVKPPNKIPQELEKFLDDATDGVIYFSMGSNLLSSELPDNKRDAFLKAFSQLKQKVLWKWETETLPGQPDNVRLGKWFPQADILAHRNIRLFMTHGGLLSTQEALNRGVPMVGIPVFGDQTLNMARAKSAGYGVMLSFHNITTESVTWALKEVLENNRYRENAQRLSRIYRDQPLTPLEQAVFWTEYVIRHKGAPHMRSAALDLTCHSITSTALMRELANRGHNVTVLSMHPQNKNVPNYTDVVLKSTVLDLIDNGSNTGFSRQRTGVFGVLNVLFYLNQVVCDRQLQEEGVQKLIHSTDTYFDIVIVEAFFNECFLGFVHKFKAPLIQICTFAGFDYMGHWVGNPNPYSYVPNPILKFNDRMNIWERMINTLVGTFVRLLRNHYYLPGQDAIMRKHFNYSNNLPSVSAIEHTTSLLLINHHFSIGYPKPLMPNIIQIGGMHVKSPKKLPQDVETYLDEAPDGAIYFSFGSNLKSSEMPESTRQAFVDAFSNIKQRILWKWDTDTMLEKPKNVKLGKWFPQSDILAHPNIRLFMTHGGLLSTQEAIDRGVPIMGIPVFGDQQLNVLWTVSKGFGVLLDFSNVTSESVSWALNEVLNNPRYRENAQRVSRIYRDQPLTPLDQAVFWTEYVIRHKGAPHMRSAALDLTWILGVFPMPAKSHMSIGSALMKELARRGHQVTVFSPFPEKSKIENFTDIEFKLTYPELLRYSRSRKMYDIDDMWHFEKVNFFWNLGITVCDILFQDKALQNILYANNEKFDILITGAFIHDCVLGIGYKLNISVVKVCPFVGTKWMDEWAGNPTPYAYVPDIFQDMGERMTIWQRIRNTLGEIYIKLGRMFYAIPQQDAILRKYLKTSNIPSLWEMQKSIVLTLINHHFSIGYSRPLMPNIVEIGGIHIRPPRKLNSVKFLHSILQDLQKFIDESPHGVIYFSMGSNLRSSDFKSETLTAFLEAFSKLKERVLWKWETDSLPGQPSNVKLGKWMPQSDVLAHPNVKLFMSQGGLLSTQESIHRGVPIIGIPIYGDQRYNLAKIVTSGIGVRLDLANITTESVTWAMNEVLNNSRYRENVQRMSRTFKDQPLTPLDQAVFWTEYVIRHKGAPHMRSAALDLAWYQYFLLDVIAVLTLVTVSVLIIVFLILRAAF</sequence>
<dbReference type="Pfam" id="PF06722">
    <property type="entry name" value="EryCIII-like_C"/>
    <property type="match status" value="1"/>
</dbReference>
<comment type="similarity">
    <text evidence="1">Belongs to the UDP-glycosyltransferase family.</text>
</comment>
<dbReference type="PANTHER" id="PTHR48043">
    <property type="entry name" value="EG:EG0003.4 PROTEIN-RELATED"/>
    <property type="match status" value="1"/>
</dbReference>
<accession>A0A067RQ78</accession>
<dbReference type="Pfam" id="PF00201">
    <property type="entry name" value="UDPGT"/>
    <property type="match status" value="2"/>
</dbReference>
<dbReference type="PANTHER" id="PTHR48043:SF159">
    <property type="entry name" value="EG:EG0003.4 PROTEIN-RELATED"/>
    <property type="match status" value="1"/>
</dbReference>
<keyword evidence="2" id="KW-0328">Glycosyltransferase</keyword>
<keyword evidence="4" id="KW-1133">Transmembrane helix</keyword>
<dbReference type="InParanoid" id="A0A067RQ78"/>
<organism evidence="6 7">
    <name type="scientific">Zootermopsis nevadensis</name>
    <name type="common">Dampwood termite</name>
    <dbReference type="NCBI Taxonomy" id="136037"/>
    <lineage>
        <taxon>Eukaryota</taxon>
        <taxon>Metazoa</taxon>
        <taxon>Ecdysozoa</taxon>
        <taxon>Arthropoda</taxon>
        <taxon>Hexapoda</taxon>
        <taxon>Insecta</taxon>
        <taxon>Pterygota</taxon>
        <taxon>Neoptera</taxon>
        <taxon>Polyneoptera</taxon>
        <taxon>Dictyoptera</taxon>
        <taxon>Blattodea</taxon>
        <taxon>Blattoidea</taxon>
        <taxon>Termitoidae</taxon>
        <taxon>Termopsidae</taxon>
        <taxon>Zootermopsis</taxon>
    </lineage>
</organism>
<keyword evidence="4" id="KW-0472">Membrane</keyword>
<dbReference type="InterPro" id="IPR002213">
    <property type="entry name" value="UDP_glucos_trans"/>
</dbReference>
<reference evidence="6 7" key="1">
    <citation type="journal article" date="2014" name="Nat. Commun.">
        <title>Molecular traces of alternative social organization in a termite genome.</title>
        <authorList>
            <person name="Terrapon N."/>
            <person name="Li C."/>
            <person name="Robertson H.M."/>
            <person name="Ji L."/>
            <person name="Meng X."/>
            <person name="Booth W."/>
            <person name="Chen Z."/>
            <person name="Childers C.P."/>
            <person name="Glastad K.M."/>
            <person name="Gokhale K."/>
            <person name="Gowin J."/>
            <person name="Gronenberg W."/>
            <person name="Hermansen R.A."/>
            <person name="Hu H."/>
            <person name="Hunt B.G."/>
            <person name="Huylmans A.K."/>
            <person name="Khalil S.M."/>
            <person name="Mitchell R.D."/>
            <person name="Munoz-Torres M.C."/>
            <person name="Mustard J.A."/>
            <person name="Pan H."/>
            <person name="Reese J.T."/>
            <person name="Scharf M.E."/>
            <person name="Sun F."/>
            <person name="Vogel H."/>
            <person name="Xiao J."/>
            <person name="Yang W."/>
            <person name="Yang Z."/>
            <person name="Yang Z."/>
            <person name="Zhou J."/>
            <person name="Zhu J."/>
            <person name="Brent C.S."/>
            <person name="Elsik C.G."/>
            <person name="Goodisman M.A."/>
            <person name="Liberles D.A."/>
            <person name="Roe R.M."/>
            <person name="Vargo E.L."/>
            <person name="Vilcinskas A."/>
            <person name="Wang J."/>
            <person name="Bornberg-Bauer E."/>
            <person name="Korb J."/>
            <person name="Zhang G."/>
            <person name="Liebig J."/>
        </authorList>
    </citation>
    <scope>NUCLEOTIDE SEQUENCE [LARGE SCALE GENOMIC DNA]</scope>
    <source>
        <tissue evidence="6">Whole organism</tissue>
    </source>
</reference>
<feature type="domain" description="Erythromycin biosynthesis protein CIII-like C-terminal" evidence="5">
    <location>
        <begin position="241"/>
        <end position="351"/>
    </location>
</feature>
<keyword evidence="4" id="KW-0812">Transmembrane</keyword>
<dbReference type="InterPro" id="IPR035595">
    <property type="entry name" value="UDP_glycos_trans_CS"/>
</dbReference>
<proteinExistence type="inferred from homology"/>
<dbReference type="PROSITE" id="PS00375">
    <property type="entry name" value="UDPGT"/>
    <property type="match status" value="3"/>
</dbReference>
<dbReference type="OMA" id="RETAMYW"/>
<dbReference type="InterPro" id="IPR050271">
    <property type="entry name" value="UDP-glycosyltransferase"/>
</dbReference>
<evidence type="ECO:0000259" key="5">
    <source>
        <dbReference type="Pfam" id="PF06722"/>
    </source>
</evidence>
<gene>
    <name evidence="6" type="ORF">L798_15642</name>
</gene>
<dbReference type="Proteomes" id="UP000027135">
    <property type="component" value="Unassembled WGS sequence"/>
</dbReference>
<keyword evidence="7" id="KW-1185">Reference proteome</keyword>
<feature type="transmembrane region" description="Helical" evidence="4">
    <location>
        <begin position="1285"/>
        <end position="1312"/>
    </location>
</feature>
<evidence type="ECO:0000256" key="3">
    <source>
        <dbReference type="ARBA" id="ARBA00022679"/>
    </source>
</evidence>
<feature type="non-terminal residue" evidence="6">
    <location>
        <position position="1316"/>
    </location>
</feature>
<evidence type="ECO:0000313" key="6">
    <source>
        <dbReference type="EMBL" id="KDR22770.1"/>
    </source>
</evidence>
<evidence type="ECO:0000256" key="4">
    <source>
        <dbReference type="SAM" id="Phobius"/>
    </source>
</evidence>
<dbReference type="eggNOG" id="KOG1192">
    <property type="taxonomic scope" value="Eukaryota"/>
</dbReference>
<dbReference type="InterPro" id="IPR010610">
    <property type="entry name" value="EryCIII-like_C"/>
</dbReference>
<keyword evidence="3 6" id="KW-0808">Transferase</keyword>
<dbReference type="EMBL" id="KK852488">
    <property type="protein sequence ID" value="KDR22770.1"/>
    <property type="molecule type" value="Genomic_DNA"/>
</dbReference>
<dbReference type="CDD" id="cd03784">
    <property type="entry name" value="GT1_Gtf-like"/>
    <property type="match status" value="3"/>
</dbReference>
<protein>
    <submittedName>
        <fullName evidence="6">UDP-glucuronosyltransferase 2B1</fullName>
    </submittedName>
</protein>
<feature type="non-terminal residue" evidence="6">
    <location>
        <position position="1"/>
    </location>
</feature>
<dbReference type="GO" id="GO:0016758">
    <property type="term" value="F:hexosyltransferase activity"/>
    <property type="evidence" value="ECO:0007669"/>
    <property type="project" value="UniProtKB-ARBA"/>
</dbReference>
<dbReference type="SUPFAM" id="SSF53756">
    <property type="entry name" value="UDP-Glycosyltransferase/glycogen phosphorylase"/>
    <property type="match status" value="3"/>
</dbReference>